<comment type="cofactor">
    <cofactor evidence="1">
        <name>Mg(2+)</name>
        <dbReference type="ChEBI" id="CHEBI:18420"/>
    </cofactor>
</comment>
<evidence type="ECO:0000313" key="19">
    <source>
        <dbReference type="Proteomes" id="UP000298458"/>
    </source>
</evidence>
<evidence type="ECO:0000256" key="6">
    <source>
        <dbReference type="ARBA" id="ARBA00022801"/>
    </source>
</evidence>
<evidence type="ECO:0000256" key="2">
    <source>
        <dbReference type="ARBA" id="ARBA00001947"/>
    </source>
</evidence>
<dbReference type="SMART" id="SM00341">
    <property type="entry name" value="HRDC"/>
    <property type="match status" value="1"/>
</dbReference>
<keyword evidence="4" id="KW-0479">Metal-binding</keyword>
<dbReference type="Pfam" id="PF00271">
    <property type="entry name" value="Helicase_C"/>
    <property type="match status" value="1"/>
</dbReference>
<dbReference type="Gene3D" id="1.10.10.10">
    <property type="entry name" value="Winged helix-like DNA-binding domain superfamily/Winged helix DNA-binding domain"/>
    <property type="match status" value="1"/>
</dbReference>
<dbReference type="CDD" id="cd17920">
    <property type="entry name" value="DEXHc_RecQ"/>
    <property type="match status" value="1"/>
</dbReference>
<evidence type="ECO:0000256" key="9">
    <source>
        <dbReference type="ARBA" id="ARBA00023125"/>
    </source>
</evidence>
<accession>A0A4R9GA48</accession>
<dbReference type="GO" id="GO:0016787">
    <property type="term" value="F:hydrolase activity"/>
    <property type="evidence" value="ECO:0007669"/>
    <property type="project" value="UniProtKB-KW"/>
</dbReference>
<gene>
    <name evidence="18" type="ORF">EHO60_14595</name>
</gene>
<proteinExistence type="inferred from homology"/>
<dbReference type="EMBL" id="RQET01000012">
    <property type="protein sequence ID" value="TGK08582.1"/>
    <property type="molecule type" value="Genomic_DNA"/>
</dbReference>
<dbReference type="GO" id="GO:0009378">
    <property type="term" value="F:four-way junction helicase activity"/>
    <property type="evidence" value="ECO:0007669"/>
    <property type="project" value="TreeGrafter"/>
</dbReference>
<dbReference type="GO" id="GO:0043590">
    <property type="term" value="C:bacterial nucleoid"/>
    <property type="evidence" value="ECO:0007669"/>
    <property type="project" value="TreeGrafter"/>
</dbReference>
<keyword evidence="5" id="KW-0547">Nucleotide-binding</keyword>
<dbReference type="Pfam" id="PF00270">
    <property type="entry name" value="DEAD"/>
    <property type="match status" value="1"/>
</dbReference>
<dbReference type="GO" id="GO:0006281">
    <property type="term" value="P:DNA repair"/>
    <property type="evidence" value="ECO:0007669"/>
    <property type="project" value="InterPro"/>
</dbReference>
<comment type="similarity">
    <text evidence="3">Belongs to the helicase family. RecQ subfamily.</text>
</comment>
<dbReference type="Gene3D" id="3.40.50.300">
    <property type="entry name" value="P-loop containing nucleotide triphosphate hydrolases"/>
    <property type="match status" value="2"/>
</dbReference>
<evidence type="ECO:0000256" key="4">
    <source>
        <dbReference type="ARBA" id="ARBA00022723"/>
    </source>
</evidence>
<dbReference type="Pfam" id="PF16124">
    <property type="entry name" value="RecQ_Zn_bind"/>
    <property type="match status" value="1"/>
</dbReference>
<dbReference type="PROSITE" id="PS51192">
    <property type="entry name" value="HELICASE_ATP_BIND_1"/>
    <property type="match status" value="1"/>
</dbReference>
<evidence type="ECO:0000256" key="13">
    <source>
        <dbReference type="ARBA" id="ARBA00044535"/>
    </source>
</evidence>
<dbReference type="PROSITE" id="PS50967">
    <property type="entry name" value="HRDC"/>
    <property type="match status" value="1"/>
</dbReference>
<sequence>MSDSKITVSSPIRERWKKVLSSSFGFSEFRPGQWEAIESNLNGNDVLAVLPTGAGKSLIYQLPSFTQTQGLTLVISPLIALMKDQVDALKGRGLEAAYCNSTQDDLEQVRILSGAATGKIRILYVSPERATSRSFLELLPKLPLELVAVDEAHCVSQWGHDFRPEYRKLHVLRSTYKDRIPWIALTATATDRVKKDICDSLGLERPVQVQGTYARPNLRFRIHYPESDREKEKELIHILENTNFSKTNSEKAIIYCATRSKVDEIYELLKKSGYKVGKYHAGRTDSSREKTQNGYASGKTNVLVATNAFGMGLDSPNVRLVLHYQVPSSLESYYQEAGRAGRDGKESDCVLFFHSGDMSVQNFLLSKEANYKGGETLLSHVKEYVSSARCRQQILCGYFGEEIDPCGVCDSCLDGDDTGRTNFLEREKAKFEKRKARESHAFDQNEMLAVEGLLNEYPGKFGKKIIAGALRGSKSKDVLRRRLDRSKFYGSLGHVAEESIFKLLEDWLSAKRILVKGEKYPKLSLAIHGKPRQTLRKTEGFSDKPRKKPPTGDRLIVQELKNFRDRTARRKKWKKFMVLQNPVIVRIATQKPANLEDLMLIKGMGEAKVKQYGKDILEILEKFGD</sequence>
<name>A0A4R9GA48_9LEPT</name>
<dbReference type="GO" id="GO:0005737">
    <property type="term" value="C:cytoplasm"/>
    <property type="evidence" value="ECO:0007669"/>
    <property type="project" value="TreeGrafter"/>
</dbReference>
<keyword evidence="9" id="KW-0238">DNA-binding</keyword>
<dbReference type="InterPro" id="IPR011545">
    <property type="entry name" value="DEAD/DEAH_box_helicase_dom"/>
</dbReference>
<evidence type="ECO:0000259" key="16">
    <source>
        <dbReference type="PROSITE" id="PS51192"/>
    </source>
</evidence>
<dbReference type="NCBIfam" id="TIGR00614">
    <property type="entry name" value="recQ_fam"/>
    <property type="match status" value="1"/>
</dbReference>
<dbReference type="GO" id="GO:0006310">
    <property type="term" value="P:DNA recombination"/>
    <property type="evidence" value="ECO:0007669"/>
    <property type="project" value="InterPro"/>
</dbReference>
<dbReference type="InterPro" id="IPR018982">
    <property type="entry name" value="RQC_domain"/>
</dbReference>
<dbReference type="Gene3D" id="1.10.150.80">
    <property type="entry name" value="HRDC domain"/>
    <property type="match status" value="1"/>
</dbReference>
<dbReference type="InterPro" id="IPR027417">
    <property type="entry name" value="P-loop_NTPase"/>
</dbReference>
<keyword evidence="6 18" id="KW-0378">Hydrolase</keyword>
<dbReference type="InterPro" id="IPR002121">
    <property type="entry name" value="HRDC_dom"/>
</dbReference>
<dbReference type="InterPro" id="IPR001650">
    <property type="entry name" value="Helicase_C-like"/>
</dbReference>
<reference evidence="18" key="1">
    <citation type="journal article" date="2019" name="PLoS Negl. Trop. Dis.">
        <title>Revisiting the worldwide diversity of Leptospira species in the environment.</title>
        <authorList>
            <person name="Vincent A.T."/>
            <person name="Schiettekatte O."/>
            <person name="Bourhy P."/>
            <person name="Veyrier F.J."/>
            <person name="Picardeau M."/>
        </authorList>
    </citation>
    <scope>NUCLEOTIDE SEQUENCE [LARGE SCALE GENOMIC DNA]</scope>
    <source>
        <strain evidence="18">SSW15</strain>
    </source>
</reference>
<dbReference type="GO" id="GO:0003677">
    <property type="term" value="F:DNA binding"/>
    <property type="evidence" value="ECO:0007669"/>
    <property type="project" value="UniProtKB-KW"/>
</dbReference>
<evidence type="ECO:0000256" key="5">
    <source>
        <dbReference type="ARBA" id="ARBA00022741"/>
    </source>
</evidence>
<evidence type="ECO:0000259" key="15">
    <source>
        <dbReference type="PROSITE" id="PS50967"/>
    </source>
</evidence>
<protein>
    <recommendedName>
        <fullName evidence="13">ATP-dependent DNA helicase RecQ</fullName>
        <ecNumber evidence="12">5.6.2.4</ecNumber>
    </recommendedName>
    <alternativeName>
        <fullName evidence="14">DNA 3'-5' helicase RecQ</fullName>
    </alternativeName>
</protein>
<dbReference type="PANTHER" id="PTHR13710:SF105">
    <property type="entry name" value="ATP-DEPENDENT DNA HELICASE Q1"/>
    <property type="match status" value="1"/>
</dbReference>
<dbReference type="GO" id="GO:0030894">
    <property type="term" value="C:replisome"/>
    <property type="evidence" value="ECO:0007669"/>
    <property type="project" value="TreeGrafter"/>
</dbReference>
<evidence type="ECO:0000256" key="11">
    <source>
        <dbReference type="ARBA" id="ARBA00034617"/>
    </source>
</evidence>
<evidence type="ECO:0000256" key="14">
    <source>
        <dbReference type="ARBA" id="ARBA00044550"/>
    </source>
</evidence>
<dbReference type="InterPro" id="IPR010997">
    <property type="entry name" value="HRDC-like_sf"/>
</dbReference>
<evidence type="ECO:0000313" key="18">
    <source>
        <dbReference type="EMBL" id="TGK08582.1"/>
    </source>
</evidence>
<comment type="cofactor">
    <cofactor evidence="2">
        <name>Zn(2+)</name>
        <dbReference type="ChEBI" id="CHEBI:29105"/>
    </cofactor>
</comment>
<dbReference type="PROSITE" id="PS51194">
    <property type="entry name" value="HELICASE_CTER"/>
    <property type="match status" value="1"/>
</dbReference>
<organism evidence="18 19">
    <name type="scientific">Leptospira fletcheri</name>
    <dbReference type="NCBI Taxonomy" id="2484981"/>
    <lineage>
        <taxon>Bacteria</taxon>
        <taxon>Pseudomonadati</taxon>
        <taxon>Spirochaetota</taxon>
        <taxon>Spirochaetia</taxon>
        <taxon>Leptospirales</taxon>
        <taxon>Leptospiraceae</taxon>
        <taxon>Leptospira</taxon>
    </lineage>
</organism>
<dbReference type="InterPro" id="IPR036390">
    <property type="entry name" value="WH_DNA-bd_sf"/>
</dbReference>
<keyword evidence="19" id="KW-1185">Reference proteome</keyword>
<dbReference type="SMART" id="SM00487">
    <property type="entry name" value="DEXDc"/>
    <property type="match status" value="1"/>
</dbReference>
<keyword evidence="10" id="KW-0413">Isomerase</keyword>
<dbReference type="GO" id="GO:0005524">
    <property type="term" value="F:ATP binding"/>
    <property type="evidence" value="ECO:0007669"/>
    <property type="project" value="UniProtKB-KW"/>
</dbReference>
<feature type="domain" description="Helicase ATP-binding" evidence="16">
    <location>
        <begin position="37"/>
        <end position="207"/>
    </location>
</feature>
<keyword evidence="7 18" id="KW-0347">Helicase</keyword>
<keyword evidence="8" id="KW-0067">ATP-binding</keyword>
<dbReference type="InterPro" id="IPR036388">
    <property type="entry name" value="WH-like_DNA-bd_sf"/>
</dbReference>
<dbReference type="Proteomes" id="UP000298458">
    <property type="component" value="Unassembled WGS sequence"/>
</dbReference>
<evidence type="ECO:0000256" key="1">
    <source>
        <dbReference type="ARBA" id="ARBA00001946"/>
    </source>
</evidence>
<comment type="caution">
    <text evidence="18">The sequence shown here is derived from an EMBL/GenBank/DDBJ whole genome shotgun (WGS) entry which is preliminary data.</text>
</comment>
<dbReference type="GO" id="GO:0006260">
    <property type="term" value="P:DNA replication"/>
    <property type="evidence" value="ECO:0007669"/>
    <property type="project" value="InterPro"/>
</dbReference>
<dbReference type="SMART" id="SM00490">
    <property type="entry name" value="HELICc"/>
    <property type="match status" value="1"/>
</dbReference>
<evidence type="ECO:0000259" key="17">
    <source>
        <dbReference type="PROSITE" id="PS51194"/>
    </source>
</evidence>
<dbReference type="SUPFAM" id="SSF47819">
    <property type="entry name" value="HRDC-like"/>
    <property type="match status" value="1"/>
</dbReference>
<dbReference type="Pfam" id="PF09382">
    <property type="entry name" value="RQC"/>
    <property type="match status" value="1"/>
</dbReference>
<dbReference type="InterPro" id="IPR014001">
    <property type="entry name" value="Helicase_ATP-bd"/>
</dbReference>
<dbReference type="GO" id="GO:0046872">
    <property type="term" value="F:metal ion binding"/>
    <property type="evidence" value="ECO:0007669"/>
    <property type="project" value="UniProtKB-KW"/>
</dbReference>
<dbReference type="SUPFAM" id="SSF46785">
    <property type="entry name" value="Winged helix' DNA-binding domain"/>
    <property type="match status" value="1"/>
</dbReference>
<dbReference type="AlphaFoldDB" id="A0A4R9GA48"/>
<dbReference type="EC" id="5.6.2.4" evidence="12"/>
<evidence type="ECO:0000256" key="8">
    <source>
        <dbReference type="ARBA" id="ARBA00022840"/>
    </source>
</evidence>
<dbReference type="PANTHER" id="PTHR13710">
    <property type="entry name" value="DNA HELICASE RECQ FAMILY MEMBER"/>
    <property type="match status" value="1"/>
</dbReference>
<dbReference type="RefSeq" id="WP_135768951.1">
    <property type="nucleotide sequence ID" value="NZ_RQET01000012.1"/>
</dbReference>
<dbReference type="OrthoDB" id="9763310at2"/>
<evidence type="ECO:0000256" key="10">
    <source>
        <dbReference type="ARBA" id="ARBA00023235"/>
    </source>
</evidence>
<dbReference type="InterPro" id="IPR004589">
    <property type="entry name" value="DNA_helicase_ATP-dep_RecQ"/>
</dbReference>
<feature type="domain" description="Helicase C-terminal" evidence="17">
    <location>
        <begin position="231"/>
        <end position="385"/>
    </location>
</feature>
<dbReference type="SUPFAM" id="SSF52540">
    <property type="entry name" value="P-loop containing nucleoside triphosphate hydrolases"/>
    <property type="match status" value="1"/>
</dbReference>
<dbReference type="InterPro" id="IPR032284">
    <property type="entry name" value="RecQ_Zn-bd"/>
</dbReference>
<dbReference type="InterPro" id="IPR044876">
    <property type="entry name" value="HRDC_dom_sf"/>
</dbReference>
<dbReference type="Pfam" id="PF00570">
    <property type="entry name" value="HRDC"/>
    <property type="match status" value="1"/>
</dbReference>
<feature type="domain" description="HRDC" evidence="15">
    <location>
        <begin position="550"/>
        <end position="625"/>
    </location>
</feature>
<evidence type="ECO:0000256" key="12">
    <source>
        <dbReference type="ARBA" id="ARBA00034808"/>
    </source>
</evidence>
<dbReference type="FunFam" id="3.40.50.300:FF:001389">
    <property type="entry name" value="ATP-dependent DNA helicase RecQ"/>
    <property type="match status" value="1"/>
</dbReference>
<evidence type="ECO:0000256" key="7">
    <source>
        <dbReference type="ARBA" id="ARBA00022806"/>
    </source>
</evidence>
<dbReference type="GO" id="GO:0043138">
    <property type="term" value="F:3'-5' DNA helicase activity"/>
    <property type="evidence" value="ECO:0007669"/>
    <property type="project" value="UniProtKB-EC"/>
</dbReference>
<comment type="catalytic activity">
    <reaction evidence="11">
        <text>Couples ATP hydrolysis with the unwinding of duplex DNA by translocating in the 3'-5' direction.</text>
        <dbReference type="EC" id="5.6.2.4"/>
    </reaction>
</comment>
<evidence type="ECO:0000256" key="3">
    <source>
        <dbReference type="ARBA" id="ARBA00005446"/>
    </source>
</evidence>